<organism evidence="2 3">
    <name type="scientific">Saponaria officinalis</name>
    <name type="common">Common soapwort</name>
    <name type="synonym">Lychnis saponaria</name>
    <dbReference type="NCBI Taxonomy" id="3572"/>
    <lineage>
        <taxon>Eukaryota</taxon>
        <taxon>Viridiplantae</taxon>
        <taxon>Streptophyta</taxon>
        <taxon>Embryophyta</taxon>
        <taxon>Tracheophyta</taxon>
        <taxon>Spermatophyta</taxon>
        <taxon>Magnoliopsida</taxon>
        <taxon>eudicotyledons</taxon>
        <taxon>Gunneridae</taxon>
        <taxon>Pentapetalae</taxon>
        <taxon>Caryophyllales</taxon>
        <taxon>Caryophyllaceae</taxon>
        <taxon>Caryophylleae</taxon>
        <taxon>Saponaria</taxon>
    </lineage>
</organism>
<feature type="compositionally biased region" description="Basic and acidic residues" evidence="1">
    <location>
        <begin position="14"/>
        <end position="28"/>
    </location>
</feature>
<evidence type="ECO:0000313" key="3">
    <source>
        <dbReference type="Proteomes" id="UP001443914"/>
    </source>
</evidence>
<dbReference type="EMBL" id="JBDFQZ010000005">
    <property type="protein sequence ID" value="KAK9725168.1"/>
    <property type="molecule type" value="Genomic_DNA"/>
</dbReference>
<feature type="region of interest" description="Disordered" evidence="1">
    <location>
        <begin position="1"/>
        <end position="42"/>
    </location>
</feature>
<protein>
    <submittedName>
        <fullName evidence="2">Uncharacterized protein</fullName>
    </submittedName>
</protein>
<name>A0AAW1KWU9_SAPOF</name>
<dbReference type="AlphaFoldDB" id="A0AAW1KWU9"/>
<evidence type="ECO:0000313" key="2">
    <source>
        <dbReference type="EMBL" id="KAK9725168.1"/>
    </source>
</evidence>
<comment type="caution">
    <text evidence="2">The sequence shown here is derived from an EMBL/GenBank/DDBJ whole genome shotgun (WGS) entry which is preliminary data.</text>
</comment>
<evidence type="ECO:0000256" key="1">
    <source>
        <dbReference type="SAM" id="MobiDB-lite"/>
    </source>
</evidence>
<dbReference type="Proteomes" id="UP001443914">
    <property type="component" value="Unassembled WGS sequence"/>
</dbReference>
<proteinExistence type="predicted"/>
<keyword evidence="3" id="KW-1185">Reference proteome</keyword>
<feature type="compositionally biased region" description="Polar residues" evidence="1">
    <location>
        <begin position="29"/>
        <end position="42"/>
    </location>
</feature>
<accession>A0AAW1KWU9</accession>
<gene>
    <name evidence="2" type="ORF">RND81_05G127000</name>
</gene>
<sequence>MRIETKNPYKKQLKNRENPYQRPKKPEKPSTNSGTTKENVSSFSVTDKGIGVVGGAFHQIEVRSYHLEQTSIKDHRLSQIDSSSVFRNSRLDSQWLETCGSSGLDELDSEILESSGLAELDAEILGTNSNAEVDAEIPRNSGETELNSGIVGSGNASICEADYRKSSCGSYRLI</sequence>
<reference evidence="2" key="1">
    <citation type="submission" date="2024-03" db="EMBL/GenBank/DDBJ databases">
        <title>WGS assembly of Saponaria officinalis var. Norfolk2.</title>
        <authorList>
            <person name="Jenkins J."/>
            <person name="Shu S."/>
            <person name="Grimwood J."/>
            <person name="Barry K."/>
            <person name="Goodstein D."/>
            <person name="Schmutz J."/>
            <person name="Leebens-Mack J."/>
            <person name="Osbourn A."/>
        </authorList>
    </citation>
    <scope>NUCLEOTIDE SEQUENCE [LARGE SCALE GENOMIC DNA]</scope>
    <source>
        <strain evidence="2">JIC</strain>
    </source>
</reference>